<evidence type="ECO:0000259" key="8">
    <source>
        <dbReference type="Pfam" id="PF02882"/>
    </source>
</evidence>
<dbReference type="GO" id="GO:0000105">
    <property type="term" value="P:L-histidine biosynthetic process"/>
    <property type="evidence" value="ECO:0007669"/>
    <property type="project" value="UniProtKB-KW"/>
</dbReference>
<evidence type="ECO:0000259" key="7">
    <source>
        <dbReference type="Pfam" id="PF00763"/>
    </source>
</evidence>
<keyword evidence="1" id="KW-0554">One-carbon metabolism</keyword>
<name>A0A0B5FW36_9BACT</name>
<dbReference type="HOGENOM" id="CLU_031413_0_0_7"/>
<accession>A0A0B5FW36</accession>
<evidence type="ECO:0000256" key="5">
    <source>
        <dbReference type="ARBA" id="ARBA00023102"/>
    </source>
</evidence>
<protein>
    <recommendedName>
        <fullName evidence="11">Methylenetetrahydrofolate dehydrogenase</fullName>
    </recommendedName>
</protein>
<evidence type="ECO:0008006" key="11">
    <source>
        <dbReference type="Google" id="ProtNLM"/>
    </source>
</evidence>
<dbReference type="GO" id="GO:0009113">
    <property type="term" value="P:purine nucleobase biosynthetic process"/>
    <property type="evidence" value="ECO:0007669"/>
    <property type="project" value="TreeGrafter"/>
</dbReference>
<sequence>MIATPDVVAARYRAEIRNEIDAHDRPLKVVGLLSGDYAPSRTYAAYTRKACEDLGIEYELREAARLDLEHAIRDANADPDVNGLMVYYPIFGNEQDRYLKEVVDYRKDIEGLHSFWINMLYSNERIDLDAPQPNKAVVPCTPLAILKMLEANGAYGSSGHEPAANRTVTIFNRSEVVGRPLAVMMSNDGATVYSFDEFGPLLYRGGQAEETDISREQALASSNVVITGVPSKSFPKIEAHELNANTVCLNFATVKNFTAEAEQQAQTFIPRVGPVTIAMCMRNTLRLYHAYQKK</sequence>
<dbReference type="InterPro" id="IPR036291">
    <property type="entry name" value="NAD(P)-bd_dom_sf"/>
</dbReference>
<evidence type="ECO:0000256" key="6">
    <source>
        <dbReference type="ARBA" id="ARBA00023167"/>
    </source>
</evidence>
<dbReference type="InterPro" id="IPR020631">
    <property type="entry name" value="THF_DH/CycHdrlase_NAD-bd_dom"/>
</dbReference>
<organism evidence="9 10">
    <name type="scientific">Geoalkalibacter subterraneus</name>
    <dbReference type="NCBI Taxonomy" id="483547"/>
    <lineage>
        <taxon>Bacteria</taxon>
        <taxon>Pseudomonadati</taxon>
        <taxon>Thermodesulfobacteriota</taxon>
        <taxon>Desulfuromonadia</taxon>
        <taxon>Desulfuromonadales</taxon>
        <taxon>Geoalkalibacteraceae</taxon>
        <taxon>Geoalkalibacter</taxon>
    </lineage>
</organism>
<dbReference type="SUPFAM" id="SSF51735">
    <property type="entry name" value="NAD(P)-binding Rossmann-fold domains"/>
    <property type="match status" value="1"/>
</dbReference>
<evidence type="ECO:0000313" key="9">
    <source>
        <dbReference type="EMBL" id="AJF07806.1"/>
    </source>
</evidence>
<keyword evidence="2" id="KW-0028">Amino-acid biosynthesis</keyword>
<dbReference type="GO" id="GO:0004488">
    <property type="term" value="F:methylenetetrahydrofolate dehydrogenase (NADP+) activity"/>
    <property type="evidence" value="ECO:0007669"/>
    <property type="project" value="InterPro"/>
</dbReference>
<dbReference type="Gene3D" id="3.40.50.10860">
    <property type="entry name" value="Leucine Dehydrogenase, chain A, domain 1"/>
    <property type="match status" value="1"/>
</dbReference>
<dbReference type="EMBL" id="CP010311">
    <property type="protein sequence ID" value="AJF07806.1"/>
    <property type="molecule type" value="Genomic_DNA"/>
</dbReference>
<evidence type="ECO:0000256" key="3">
    <source>
        <dbReference type="ARBA" id="ARBA00022755"/>
    </source>
</evidence>
<dbReference type="GO" id="GO:0004487">
    <property type="term" value="F:methylenetetrahydrofolate dehydrogenase (NAD+) activity"/>
    <property type="evidence" value="ECO:0007669"/>
    <property type="project" value="TreeGrafter"/>
</dbReference>
<dbReference type="GO" id="GO:0009086">
    <property type="term" value="P:methionine biosynthetic process"/>
    <property type="evidence" value="ECO:0007669"/>
    <property type="project" value="UniProtKB-KW"/>
</dbReference>
<feature type="domain" description="Tetrahydrofolate dehydrogenase/cyclohydrolase NAD(P)-binding" evidence="8">
    <location>
        <begin position="139"/>
        <end position="289"/>
    </location>
</feature>
<evidence type="ECO:0000256" key="4">
    <source>
        <dbReference type="ARBA" id="ARBA00023002"/>
    </source>
</evidence>
<feature type="domain" description="Tetrahydrofolate dehydrogenase/cyclohydrolase catalytic" evidence="7">
    <location>
        <begin position="8"/>
        <end position="110"/>
    </location>
</feature>
<keyword evidence="5" id="KW-0368">Histidine biosynthesis</keyword>
<dbReference type="Pfam" id="PF00763">
    <property type="entry name" value="THF_DHG_CYH"/>
    <property type="match status" value="1"/>
</dbReference>
<dbReference type="OrthoDB" id="9803580at2"/>
<evidence type="ECO:0000256" key="2">
    <source>
        <dbReference type="ARBA" id="ARBA00022605"/>
    </source>
</evidence>
<dbReference type="PANTHER" id="PTHR48099">
    <property type="entry name" value="C-1-TETRAHYDROFOLATE SYNTHASE, CYTOPLASMIC-RELATED"/>
    <property type="match status" value="1"/>
</dbReference>
<gene>
    <name evidence="9" type="ORF">GSUB_16330</name>
</gene>
<keyword evidence="4" id="KW-0560">Oxidoreductase</keyword>
<dbReference type="Gene3D" id="3.40.50.720">
    <property type="entry name" value="NAD(P)-binding Rossmann-like Domain"/>
    <property type="match status" value="1"/>
</dbReference>
<dbReference type="GO" id="GO:0005829">
    <property type="term" value="C:cytosol"/>
    <property type="evidence" value="ECO:0007669"/>
    <property type="project" value="TreeGrafter"/>
</dbReference>
<evidence type="ECO:0000256" key="1">
    <source>
        <dbReference type="ARBA" id="ARBA00022563"/>
    </source>
</evidence>
<proteinExistence type="predicted"/>
<dbReference type="Proteomes" id="UP000035036">
    <property type="component" value="Chromosome"/>
</dbReference>
<dbReference type="Pfam" id="PF02882">
    <property type="entry name" value="THF_DHG_CYH_C"/>
    <property type="match status" value="1"/>
</dbReference>
<dbReference type="PANTHER" id="PTHR48099:SF3">
    <property type="entry name" value="METHYLENETETRAHYDROFOLATE DEHYDROGENASE [NAD(+)]"/>
    <property type="match status" value="1"/>
</dbReference>
<reference evidence="9 10" key="1">
    <citation type="journal article" date="2015" name="Genome Announc.">
        <title>Genomes of Geoalkalibacter ferrihydriticus Z-0531T and Geoalkalibacter subterraneus Red1T, Two Haloalkaliphilic Metal-Reducing Deltaproteobacteria.</title>
        <authorList>
            <person name="Badalamenti J.P."/>
            <person name="Krajmalnik-Brown R."/>
            <person name="Torres C.I."/>
            <person name="Bond D.R."/>
        </authorList>
    </citation>
    <scope>NUCLEOTIDE SEQUENCE [LARGE SCALE GENOMIC DNA]</scope>
    <source>
        <strain evidence="9 10">Red1</strain>
    </source>
</reference>
<dbReference type="GO" id="GO:0006730">
    <property type="term" value="P:one-carbon metabolic process"/>
    <property type="evidence" value="ECO:0007669"/>
    <property type="project" value="UniProtKB-KW"/>
</dbReference>
<keyword evidence="10" id="KW-1185">Reference proteome</keyword>
<dbReference type="AlphaFoldDB" id="A0A0B5FW36"/>
<dbReference type="InterPro" id="IPR020630">
    <property type="entry name" value="THF_DH/CycHdrlase_cat_dom"/>
</dbReference>
<dbReference type="SUPFAM" id="SSF53223">
    <property type="entry name" value="Aminoacid dehydrogenase-like, N-terminal domain"/>
    <property type="match status" value="1"/>
</dbReference>
<dbReference type="GO" id="GO:0006164">
    <property type="term" value="P:purine nucleotide biosynthetic process"/>
    <property type="evidence" value="ECO:0007669"/>
    <property type="project" value="UniProtKB-KW"/>
</dbReference>
<dbReference type="InterPro" id="IPR046346">
    <property type="entry name" value="Aminoacid_DH-like_N_sf"/>
</dbReference>
<dbReference type="RefSeq" id="WP_040201792.1">
    <property type="nucleotide sequence ID" value="NZ_CP010311.1"/>
</dbReference>
<keyword evidence="3" id="KW-0658">Purine biosynthesis</keyword>
<dbReference type="STRING" id="483547.GSUB_16330"/>
<evidence type="ECO:0000313" key="10">
    <source>
        <dbReference type="Proteomes" id="UP000035036"/>
    </source>
</evidence>
<dbReference type="InterPro" id="IPR000672">
    <property type="entry name" value="THF_DH/CycHdrlase"/>
</dbReference>
<dbReference type="PRINTS" id="PR00085">
    <property type="entry name" value="THFDHDRGNASE"/>
</dbReference>
<dbReference type="KEGG" id="gsb:GSUB_16330"/>
<keyword evidence="6" id="KW-0486">Methionine biosynthesis</keyword>